<feature type="domain" description="Transposase IS4-like" evidence="1">
    <location>
        <begin position="2"/>
        <end position="77"/>
    </location>
</feature>
<dbReference type="InterPro" id="IPR002559">
    <property type="entry name" value="Transposase_11"/>
</dbReference>
<dbReference type="GO" id="GO:0003677">
    <property type="term" value="F:DNA binding"/>
    <property type="evidence" value="ECO:0007669"/>
    <property type="project" value="InterPro"/>
</dbReference>
<reference evidence="2" key="1">
    <citation type="journal article" date="2014" name="Front. Microbiol.">
        <title>High frequency of phylogenetically diverse reductive dehalogenase-homologous genes in deep subseafloor sedimentary metagenomes.</title>
        <authorList>
            <person name="Kawai M."/>
            <person name="Futagami T."/>
            <person name="Toyoda A."/>
            <person name="Takaki Y."/>
            <person name="Nishi S."/>
            <person name="Hori S."/>
            <person name="Arai W."/>
            <person name="Tsubouchi T."/>
            <person name="Morono Y."/>
            <person name="Uchiyama I."/>
            <person name="Ito T."/>
            <person name="Fujiyama A."/>
            <person name="Inagaki F."/>
            <person name="Takami H."/>
        </authorList>
    </citation>
    <scope>NUCLEOTIDE SEQUENCE</scope>
    <source>
        <strain evidence="2">Expedition CK06-06</strain>
    </source>
</reference>
<gene>
    <name evidence="2" type="ORF">S12H4_44587</name>
</gene>
<name>X1VWU2_9ZZZZ</name>
<evidence type="ECO:0000313" key="2">
    <source>
        <dbReference type="EMBL" id="GAJ15795.1"/>
    </source>
</evidence>
<proteinExistence type="predicted"/>
<sequence length="102" mass="11992">RDKGYTGKETKAKGNGSMKRGNLSIWEKLRNKRIAKKRAPGERPFSVIKRTFNGDRTFVKTLPRVRVKEMFKCFAYDLYQLVTLERKRISVSQVNNRKIVEK</sequence>
<dbReference type="GO" id="GO:0004803">
    <property type="term" value="F:transposase activity"/>
    <property type="evidence" value="ECO:0007669"/>
    <property type="project" value="InterPro"/>
</dbReference>
<organism evidence="2">
    <name type="scientific">marine sediment metagenome</name>
    <dbReference type="NCBI Taxonomy" id="412755"/>
    <lineage>
        <taxon>unclassified sequences</taxon>
        <taxon>metagenomes</taxon>
        <taxon>ecological metagenomes</taxon>
    </lineage>
</organism>
<accession>X1VWU2</accession>
<dbReference type="Pfam" id="PF01609">
    <property type="entry name" value="DDE_Tnp_1"/>
    <property type="match status" value="1"/>
</dbReference>
<protein>
    <recommendedName>
        <fullName evidence="1">Transposase IS4-like domain-containing protein</fullName>
    </recommendedName>
</protein>
<evidence type="ECO:0000259" key="1">
    <source>
        <dbReference type="Pfam" id="PF01609"/>
    </source>
</evidence>
<dbReference type="AlphaFoldDB" id="X1VWU2"/>
<dbReference type="EMBL" id="BARW01027485">
    <property type="protein sequence ID" value="GAJ15795.1"/>
    <property type="molecule type" value="Genomic_DNA"/>
</dbReference>
<feature type="non-terminal residue" evidence="2">
    <location>
        <position position="1"/>
    </location>
</feature>
<dbReference type="GO" id="GO:0006313">
    <property type="term" value="P:DNA transposition"/>
    <property type="evidence" value="ECO:0007669"/>
    <property type="project" value="InterPro"/>
</dbReference>
<comment type="caution">
    <text evidence="2">The sequence shown here is derived from an EMBL/GenBank/DDBJ whole genome shotgun (WGS) entry which is preliminary data.</text>
</comment>